<name>A0ABU3TPV8_9BACT</name>
<organism evidence="2 3">
    <name type="scientific">Aquirufa regiilacus</name>
    <dbReference type="NCBI Taxonomy" id="3024868"/>
    <lineage>
        <taxon>Bacteria</taxon>
        <taxon>Pseudomonadati</taxon>
        <taxon>Bacteroidota</taxon>
        <taxon>Cytophagia</taxon>
        <taxon>Cytophagales</taxon>
        <taxon>Flectobacillaceae</taxon>
        <taxon>Aquirufa</taxon>
    </lineage>
</organism>
<reference evidence="2 3" key="1">
    <citation type="submission" date="2023-09" db="EMBL/GenBank/DDBJ databases">
        <title>Aquirufa genomes.</title>
        <authorList>
            <person name="Pitt A."/>
        </authorList>
    </citation>
    <scope>NUCLEOTIDE SEQUENCE [LARGE SCALE GENOMIC DNA]</scope>
    <source>
        <strain evidence="2 3">LEOWEIH-7C</strain>
    </source>
</reference>
<proteinExistence type="predicted"/>
<sequence>MLTRSTWTEKWAFIQLPIPTDQIYQISNFGRVRNKHQKILQGSSIQGYRTLNIRIGTEHVNFYLHKLVALHFVAKQSADDLFVIHLDYDKLNNEVNNLKWVSRPQLTAHNRLNPANINKRKPSTGKHYKLNSGKVKIIKQMLLSGKSRPKMIAKQFGITSTQVTRIKKGENWKDVS</sequence>
<dbReference type="Proteomes" id="UP001249959">
    <property type="component" value="Unassembled WGS sequence"/>
</dbReference>
<evidence type="ECO:0000259" key="1">
    <source>
        <dbReference type="Pfam" id="PF07463"/>
    </source>
</evidence>
<accession>A0ABU3TPV8</accession>
<comment type="caution">
    <text evidence="2">The sequence shown here is derived from an EMBL/GenBank/DDBJ whole genome shotgun (WGS) entry which is preliminary data.</text>
</comment>
<dbReference type="SUPFAM" id="SSF54060">
    <property type="entry name" value="His-Me finger endonucleases"/>
    <property type="match status" value="1"/>
</dbReference>
<dbReference type="InterPro" id="IPR044925">
    <property type="entry name" value="His-Me_finger_sf"/>
</dbReference>
<dbReference type="EMBL" id="JAVNWW010000001">
    <property type="protein sequence ID" value="MDU0807892.1"/>
    <property type="molecule type" value="Genomic_DNA"/>
</dbReference>
<dbReference type="RefSeq" id="WP_315576617.1">
    <property type="nucleotide sequence ID" value="NZ_JARDXH010000004.1"/>
</dbReference>
<dbReference type="InterPro" id="IPR010902">
    <property type="entry name" value="NUMOD4"/>
</dbReference>
<gene>
    <name evidence="2" type="ORF">PQG45_02450</name>
</gene>
<evidence type="ECO:0000313" key="3">
    <source>
        <dbReference type="Proteomes" id="UP001249959"/>
    </source>
</evidence>
<protein>
    <submittedName>
        <fullName evidence="2">NUMOD4 domain-containing protein</fullName>
    </submittedName>
</protein>
<evidence type="ECO:0000313" key="2">
    <source>
        <dbReference type="EMBL" id="MDU0807892.1"/>
    </source>
</evidence>
<keyword evidence="3" id="KW-1185">Reference proteome</keyword>
<feature type="domain" description="NUMOD4" evidence="1">
    <location>
        <begin position="17"/>
        <end position="54"/>
    </location>
</feature>
<dbReference type="Gene3D" id="3.90.75.20">
    <property type="match status" value="1"/>
</dbReference>
<dbReference type="Pfam" id="PF07463">
    <property type="entry name" value="NUMOD4"/>
    <property type="match status" value="1"/>
</dbReference>